<feature type="transmembrane region" description="Helical" evidence="10">
    <location>
        <begin position="573"/>
        <end position="593"/>
    </location>
</feature>
<dbReference type="Gene3D" id="1.20.1250.20">
    <property type="entry name" value="MFS general substrate transporter like domains"/>
    <property type="match status" value="1"/>
</dbReference>
<feature type="transmembrane region" description="Helical" evidence="10">
    <location>
        <begin position="605"/>
        <end position="624"/>
    </location>
</feature>
<dbReference type="InterPro" id="IPR036259">
    <property type="entry name" value="MFS_trans_sf"/>
</dbReference>
<evidence type="ECO:0000256" key="6">
    <source>
        <dbReference type="ARBA" id="ARBA00022692"/>
    </source>
</evidence>
<evidence type="ECO:0000256" key="4">
    <source>
        <dbReference type="ARBA" id="ARBA00022448"/>
    </source>
</evidence>
<dbReference type="SUPFAM" id="SSF103473">
    <property type="entry name" value="MFS general substrate transporter"/>
    <property type="match status" value="1"/>
</dbReference>
<dbReference type="InterPro" id="IPR011701">
    <property type="entry name" value="MFS"/>
</dbReference>
<protein>
    <submittedName>
        <fullName evidence="11">Sucrose transport protein SUT4</fullName>
    </submittedName>
</protein>
<evidence type="ECO:0000313" key="11">
    <source>
        <dbReference type="EMBL" id="KAK8963392.1"/>
    </source>
</evidence>
<dbReference type="PANTHER" id="PTHR19432">
    <property type="entry name" value="SUGAR TRANSPORTER"/>
    <property type="match status" value="1"/>
</dbReference>
<evidence type="ECO:0000256" key="3">
    <source>
        <dbReference type="ARBA" id="ARBA00007134"/>
    </source>
</evidence>
<evidence type="ECO:0000256" key="5">
    <source>
        <dbReference type="ARBA" id="ARBA00022597"/>
    </source>
</evidence>
<feature type="transmembrane region" description="Helical" evidence="10">
    <location>
        <begin position="117"/>
        <end position="137"/>
    </location>
</feature>
<keyword evidence="5" id="KW-0762">Sugar transport</keyword>
<feature type="transmembrane region" description="Helical" evidence="10">
    <location>
        <begin position="149"/>
        <end position="169"/>
    </location>
</feature>
<dbReference type="Pfam" id="PF07690">
    <property type="entry name" value="MFS_1"/>
    <property type="match status" value="1"/>
</dbReference>
<keyword evidence="12" id="KW-1185">Reference proteome</keyword>
<keyword evidence="7" id="KW-0769">Symport</keyword>
<keyword evidence="9 10" id="KW-0472">Membrane</keyword>
<evidence type="ECO:0000313" key="12">
    <source>
        <dbReference type="Proteomes" id="UP001412067"/>
    </source>
</evidence>
<comment type="similarity">
    <text evidence="3">Belongs to the glycoside-pentoside-hexuronide (GPH) cation symporter transporter (TC 2.A.2.4) family.</text>
</comment>
<evidence type="ECO:0000256" key="8">
    <source>
        <dbReference type="ARBA" id="ARBA00022989"/>
    </source>
</evidence>
<comment type="subcellular location">
    <subcellularLocation>
        <location evidence="1">Membrane</location>
        <topology evidence="1">Multi-pass membrane protein</topology>
    </subcellularLocation>
</comment>
<feature type="transmembrane region" description="Helical" evidence="10">
    <location>
        <begin position="494"/>
        <end position="516"/>
    </location>
</feature>
<dbReference type="CDD" id="cd17313">
    <property type="entry name" value="MFS_SLC45_SUC"/>
    <property type="match status" value="1"/>
</dbReference>
<feature type="transmembrane region" description="Helical" evidence="10">
    <location>
        <begin position="80"/>
        <end position="105"/>
    </location>
</feature>
<evidence type="ECO:0000256" key="1">
    <source>
        <dbReference type="ARBA" id="ARBA00004141"/>
    </source>
</evidence>
<comment type="caution">
    <text evidence="11">The sequence shown here is derived from an EMBL/GenBank/DDBJ whole genome shotgun (WGS) entry which is preliminary data.</text>
</comment>
<keyword evidence="8 10" id="KW-1133">Transmembrane helix</keyword>
<gene>
    <name evidence="11" type="primary">SUT4</name>
    <name evidence="11" type="ORF">KSP40_PGU013545</name>
</gene>
<organism evidence="11 12">
    <name type="scientific">Platanthera guangdongensis</name>
    <dbReference type="NCBI Taxonomy" id="2320717"/>
    <lineage>
        <taxon>Eukaryota</taxon>
        <taxon>Viridiplantae</taxon>
        <taxon>Streptophyta</taxon>
        <taxon>Embryophyta</taxon>
        <taxon>Tracheophyta</taxon>
        <taxon>Spermatophyta</taxon>
        <taxon>Magnoliopsida</taxon>
        <taxon>Liliopsida</taxon>
        <taxon>Asparagales</taxon>
        <taxon>Orchidaceae</taxon>
        <taxon>Orchidoideae</taxon>
        <taxon>Orchideae</taxon>
        <taxon>Orchidinae</taxon>
        <taxon>Platanthera</taxon>
    </lineage>
</organism>
<dbReference type="PANTHER" id="PTHR19432:SF35">
    <property type="entry name" value="SOLUTE CARRIER FAMILY 45 MEMBER 3 ISOFORM X1"/>
    <property type="match status" value="1"/>
</dbReference>
<feature type="transmembrane region" description="Helical" evidence="10">
    <location>
        <begin position="415"/>
        <end position="433"/>
    </location>
</feature>
<evidence type="ECO:0000256" key="9">
    <source>
        <dbReference type="ARBA" id="ARBA00023136"/>
    </source>
</evidence>
<evidence type="ECO:0000256" key="2">
    <source>
        <dbReference type="ARBA" id="ARBA00004914"/>
    </source>
</evidence>
<proteinExistence type="inferred from homology"/>
<dbReference type="Proteomes" id="UP001412067">
    <property type="component" value="Unassembled WGS sequence"/>
</dbReference>
<accession>A0ABR2MGW9</accession>
<keyword evidence="4" id="KW-0813">Transport</keyword>
<evidence type="ECO:0000256" key="10">
    <source>
        <dbReference type="SAM" id="Phobius"/>
    </source>
</evidence>
<evidence type="ECO:0000256" key="7">
    <source>
        <dbReference type="ARBA" id="ARBA00022847"/>
    </source>
</evidence>
<feature type="transmembrane region" description="Helical" evidence="10">
    <location>
        <begin position="463"/>
        <end position="482"/>
    </location>
</feature>
<keyword evidence="6 10" id="KW-0812">Transmembrane</keyword>
<feature type="transmembrane region" description="Helical" evidence="10">
    <location>
        <begin position="231"/>
        <end position="255"/>
    </location>
</feature>
<feature type="transmembrane region" description="Helical" evidence="10">
    <location>
        <begin position="275"/>
        <end position="294"/>
    </location>
</feature>
<sequence length="643" mass="68776">MFGSEKPIGGGTDGAVSIRVPYRQLNEAELELVCLDDQIDGWGAGRTQMALPLSPPSTSSHFDSPTSQPLGNQRSSLKRLILGSMVGAGVQFGWALQLSLLTPYIQTLGIEHAFSSFIWLCGPITGFIVQPCVGIWSDKCDSNYGRRRPFIVAGCMMIIMAVSLIGFAADIGYLLGDTQESCSKYKGPRWRAAAVFIFGFWMLDLANNTVQGPARALLADLSGPDQRNSANAIFCSWMAVGNILGFSSGASGNWHRLFPFLATRACCDACLNLKAAFLVSVFLMFCVLVTIYYAKEVPLKVMPLQRLSDSAPLLRDNQQNSFRESPSGARSIRPLSNSAPILKKAQQNGFVVPNERVDGQSYEYNVGDDKSNFGDVSVFSSNVGKDEIESFSNGPGAVLVNILTSLRHLPPGMHSVLAVMALTWLSWFPFFLFDTDWMGREVYHGNPKGNADEVAAYQTGVRVGAFGLLLNSVVLGLASLLIEPMCRRMGAKLVWAMSNFIVFVCMAAITIVSLFSVGADSNEIQRLIGANKAIKVAALVIFSLLGFPLAITYSVPFSVTAELTAGTGGGQGLATGVLNLAIVIPQMIVSLGAGPWDAIFGGGNIPAFALAAIFSLVAGVVAFLKLPLLSSTSRTSPGLHGFG</sequence>
<reference evidence="11 12" key="1">
    <citation type="journal article" date="2022" name="Nat. Plants">
        <title>Genomes of leafy and leafless Platanthera orchids illuminate the evolution of mycoheterotrophy.</title>
        <authorList>
            <person name="Li M.H."/>
            <person name="Liu K.W."/>
            <person name="Li Z."/>
            <person name="Lu H.C."/>
            <person name="Ye Q.L."/>
            <person name="Zhang D."/>
            <person name="Wang J.Y."/>
            <person name="Li Y.F."/>
            <person name="Zhong Z.M."/>
            <person name="Liu X."/>
            <person name="Yu X."/>
            <person name="Liu D.K."/>
            <person name="Tu X.D."/>
            <person name="Liu B."/>
            <person name="Hao Y."/>
            <person name="Liao X.Y."/>
            <person name="Jiang Y.T."/>
            <person name="Sun W.H."/>
            <person name="Chen J."/>
            <person name="Chen Y.Q."/>
            <person name="Ai Y."/>
            <person name="Zhai J.W."/>
            <person name="Wu S.S."/>
            <person name="Zhou Z."/>
            <person name="Hsiao Y.Y."/>
            <person name="Wu W.L."/>
            <person name="Chen Y.Y."/>
            <person name="Lin Y.F."/>
            <person name="Hsu J.L."/>
            <person name="Li C.Y."/>
            <person name="Wang Z.W."/>
            <person name="Zhao X."/>
            <person name="Zhong W.Y."/>
            <person name="Ma X.K."/>
            <person name="Ma L."/>
            <person name="Huang J."/>
            <person name="Chen G.Z."/>
            <person name="Huang M.Z."/>
            <person name="Huang L."/>
            <person name="Peng D.H."/>
            <person name="Luo Y.B."/>
            <person name="Zou S.Q."/>
            <person name="Chen S.P."/>
            <person name="Lan S."/>
            <person name="Tsai W.C."/>
            <person name="Van de Peer Y."/>
            <person name="Liu Z.J."/>
        </authorList>
    </citation>
    <scope>NUCLEOTIDE SEQUENCE [LARGE SCALE GENOMIC DNA]</scope>
    <source>
        <strain evidence="11">Lor288</strain>
    </source>
</reference>
<dbReference type="EMBL" id="JBBWWR010000007">
    <property type="protein sequence ID" value="KAK8963392.1"/>
    <property type="molecule type" value="Genomic_DNA"/>
</dbReference>
<comment type="pathway">
    <text evidence="2">Glycan biosynthesis; sucrose metabolism.</text>
</comment>
<name>A0ABR2MGW9_9ASPA</name>
<feature type="transmembrane region" description="Helical" evidence="10">
    <location>
        <begin position="536"/>
        <end position="561"/>
    </location>
</feature>